<gene>
    <name evidence="3" type="ORF">PECUL_23A050123</name>
</gene>
<proteinExistence type="predicted"/>
<protein>
    <submittedName>
        <fullName evidence="3">Uncharacterized protein</fullName>
    </submittedName>
</protein>
<evidence type="ECO:0000313" key="3">
    <source>
        <dbReference type="EMBL" id="CAH2293558.1"/>
    </source>
</evidence>
<name>A0AAD1W656_PELCU</name>
<feature type="compositionally biased region" description="Polar residues" evidence="1">
    <location>
        <begin position="593"/>
        <end position="605"/>
    </location>
</feature>
<dbReference type="Proteomes" id="UP001295444">
    <property type="component" value="Chromosome 05"/>
</dbReference>
<dbReference type="AlphaFoldDB" id="A0AAD1W656"/>
<dbReference type="EMBL" id="OW240916">
    <property type="protein sequence ID" value="CAH2293558.1"/>
    <property type="molecule type" value="Genomic_DNA"/>
</dbReference>
<keyword evidence="2" id="KW-1133">Transmembrane helix</keyword>
<accession>A0AAD1W656</accession>
<feature type="compositionally biased region" description="Polar residues" evidence="1">
    <location>
        <begin position="187"/>
        <end position="199"/>
    </location>
</feature>
<organism evidence="3 4">
    <name type="scientific">Pelobates cultripes</name>
    <name type="common">Western spadefoot toad</name>
    <dbReference type="NCBI Taxonomy" id="61616"/>
    <lineage>
        <taxon>Eukaryota</taxon>
        <taxon>Metazoa</taxon>
        <taxon>Chordata</taxon>
        <taxon>Craniata</taxon>
        <taxon>Vertebrata</taxon>
        <taxon>Euteleostomi</taxon>
        <taxon>Amphibia</taxon>
        <taxon>Batrachia</taxon>
        <taxon>Anura</taxon>
        <taxon>Pelobatoidea</taxon>
        <taxon>Pelobatidae</taxon>
        <taxon>Pelobates</taxon>
    </lineage>
</organism>
<keyword evidence="4" id="KW-1185">Reference proteome</keyword>
<keyword evidence="2" id="KW-0472">Membrane</keyword>
<sequence>MSLFLTTVVNPDPGSTDINNVFSLNPLNSTSNNDISDTFFQIQKLYQQQIKGYWELVSLKQYIDQKLVPRGLRPEIPLPDKITTEEQKREWNGILLECSEKLMQFLIKLESQNLEDTNINLEKELVTVKTFKDKAEFPLMENKLQKNLDSFKKHVKEKKHIKFVRDYKDFKEGNIFRTRRKFRPRTLSENGSTSGNTEWTDSDSGSSRSSRNQRIREYSNKKRGLSFVPTPKFNKFDWIKDTNLFGRKLALSVVHKRKIQKQAKEAGFSYTDYQQYQTLLSLLDEQDSVQPLTNFKPESWFTPNLKEISSVDLFIKMTTNEIESLDPPTSYKDNLTLAERRALVELSRESNLVIKSSDKGGNIVLMDKANYIEMCMEHLENTDVYRRLPTDPTTEYLTELKSLLEIAEMEGIIIVNPDPGSTDINNVFSLNPLNSTSNNDISDTFFQIQKLYQQQIKGYWELVSLKQYIDQKLVPRGLRPEIPLPDKITTEEQKREWNGILLECSEKLMQFLIKLESQNLEDTNINLEKELVTVKTFKDKAEFPLMENKLQKNLDSFKKHVKEKKHIKFVRDYKDFKEGNIFRTRRKFRPRTLSENGSTSGNTEWTDSDSGSSRSSRNQRIREYSNKKRGLSFVPTPKFNKFDWIKDTNLFGRKLALSVVHKRKIQKQAKEAGFSYTDYQQYQTLLSLLDEQDSVQPLTNFKPESWFTPNLKEISSVDLFIKMTTNEIESLDPPTSYKDNLTLAERRALVELSRESNLVIKSSDKGGNIVLMDKANYIEMCMEHLENTDVYRRLPTDPTTEYLTELKSLLEIAEMEVILMYALLSVQRFLAVAVLYIPLISS</sequence>
<feature type="transmembrane region" description="Helical" evidence="2">
    <location>
        <begin position="818"/>
        <end position="839"/>
    </location>
</feature>
<reference evidence="3" key="1">
    <citation type="submission" date="2022-03" db="EMBL/GenBank/DDBJ databases">
        <authorList>
            <person name="Alioto T."/>
            <person name="Alioto T."/>
            <person name="Gomez Garrido J."/>
        </authorList>
    </citation>
    <scope>NUCLEOTIDE SEQUENCE</scope>
</reference>
<feature type="region of interest" description="Disordered" evidence="1">
    <location>
        <begin position="587"/>
        <end position="621"/>
    </location>
</feature>
<evidence type="ECO:0000256" key="2">
    <source>
        <dbReference type="SAM" id="Phobius"/>
    </source>
</evidence>
<keyword evidence="2" id="KW-0812">Transmembrane</keyword>
<feature type="region of interest" description="Disordered" evidence="1">
    <location>
        <begin position="181"/>
        <end position="215"/>
    </location>
</feature>
<evidence type="ECO:0000313" key="4">
    <source>
        <dbReference type="Proteomes" id="UP001295444"/>
    </source>
</evidence>
<evidence type="ECO:0000256" key="1">
    <source>
        <dbReference type="SAM" id="MobiDB-lite"/>
    </source>
</evidence>